<dbReference type="PANTHER" id="PTHR43441:SF10">
    <property type="entry name" value="ACETYLTRANSFERASE"/>
    <property type="match status" value="1"/>
</dbReference>
<dbReference type="InterPro" id="IPR000182">
    <property type="entry name" value="GNAT_dom"/>
</dbReference>
<dbReference type="PANTHER" id="PTHR43441">
    <property type="entry name" value="RIBOSOMAL-PROTEIN-SERINE ACETYLTRANSFERASE"/>
    <property type="match status" value="1"/>
</dbReference>
<reference evidence="2 3" key="1">
    <citation type="submission" date="2020-11" db="EMBL/GenBank/DDBJ databases">
        <title>Complete genome sequence for Salinimonas sp. strain G2-b.</title>
        <authorList>
            <person name="Park S.-J."/>
        </authorList>
    </citation>
    <scope>NUCLEOTIDE SEQUENCE [LARGE SCALE GENOMIC DNA]</scope>
    <source>
        <strain evidence="2 3">G2-b</strain>
    </source>
</reference>
<feature type="domain" description="N-acetyltransferase" evidence="1">
    <location>
        <begin position="29"/>
        <end position="183"/>
    </location>
</feature>
<dbReference type="InterPro" id="IPR016181">
    <property type="entry name" value="Acyl_CoA_acyltransferase"/>
</dbReference>
<dbReference type="EMBL" id="CP064795">
    <property type="protein sequence ID" value="QPG06657.1"/>
    <property type="molecule type" value="Genomic_DNA"/>
</dbReference>
<accession>A0A7S9DZ83</accession>
<dbReference type="InterPro" id="IPR051908">
    <property type="entry name" value="Ribosomal_N-acetyltransferase"/>
</dbReference>
<evidence type="ECO:0000259" key="1">
    <source>
        <dbReference type="PROSITE" id="PS51186"/>
    </source>
</evidence>
<protein>
    <submittedName>
        <fullName evidence="2">GNAT family N-acetyltransferase</fullName>
    </submittedName>
</protein>
<dbReference type="GO" id="GO:1990189">
    <property type="term" value="F:protein N-terminal-serine acetyltransferase activity"/>
    <property type="evidence" value="ECO:0007669"/>
    <property type="project" value="TreeGrafter"/>
</dbReference>
<keyword evidence="3" id="KW-1185">Reference proteome</keyword>
<gene>
    <name evidence="2" type="ORF">IT774_05740</name>
</gene>
<dbReference type="Gene3D" id="3.40.630.30">
    <property type="match status" value="1"/>
</dbReference>
<evidence type="ECO:0000313" key="3">
    <source>
        <dbReference type="Proteomes" id="UP000595095"/>
    </source>
</evidence>
<dbReference type="AlphaFoldDB" id="A0A7S9DZ83"/>
<dbReference type="KEGG" id="smaa:IT774_05740"/>
<dbReference type="GO" id="GO:0008999">
    <property type="term" value="F:protein-N-terminal-alanine acetyltransferase activity"/>
    <property type="evidence" value="ECO:0007669"/>
    <property type="project" value="TreeGrafter"/>
</dbReference>
<dbReference type="RefSeq" id="WP_195811733.1">
    <property type="nucleotide sequence ID" value="NZ_CP064795.1"/>
</dbReference>
<keyword evidence="2" id="KW-0808">Transferase</keyword>
<organism evidence="2 3">
    <name type="scientific">Salinimonas marina</name>
    <dbReference type="NCBI Taxonomy" id="2785918"/>
    <lineage>
        <taxon>Bacteria</taxon>
        <taxon>Pseudomonadati</taxon>
        <taxon>Pseudomonadota</taxon>
        <taxon>Gammaproteobacteria</taxon>
        <taxon>Alteromonadales</taxon>
        <taxon>Alteromonadaceae</taxon>
        <taxon>Alteromonas/Salinimonas group</taxon>
        <taxon>Salinimonas</taxon>
    </lineage>
</organism>
<name>A0A7S9DZ83_9ALTE</name>
<sequence length="184" mass="20230">MIDLSILPARLPTAPNTYGEVTVVRLGSRHIEALTEACRASADHVKPWLGAGLCPVTPAAVRKFVQDCEQKRQDGYGIVYLLMHDNVCLGMGIINHIHPVHEVANLAYWIRPEACGRNLAVTLCQSLQKLALSQIQLNRLELLIEPANKASMKVATKLGAQAEGLCKKRIFGRDAYLYALTSND</sequence>
<dbReference type="PROSITE" id="PS51186">
    <property type="entry name" value="GNAT"/>
    <property type="match status" value="1"/>
</dbReference>
<dbReference type="Pfam" id="PF13302">
    <property type="entry name" value="Acetyltransf_3"/>
    <property type="match status" value="1"/>
</dbReference>
<dbReference type="GO" id="GO:0005737">
    <property type="term" value="C:cytoplasm"/>
    <property type="evidence" value="ECO:0007669"/>
    <property type="project" value="TreeGrafter"/>
</dbReference>
<dbReference type="Proteomes" id="UP000595095">
    <property type="component" value="Chromosome"/>
</dbReference>
<proteinExistence type="predicted"/>
<dbReference type="SUPFAM" id="SSF55729">
    <property type="entry name" value="Acyl-CoA N-acyltransferases (Nat)"/>
    <property type="match status" value="1"/>
</dbReference>
<evidence type="ECO:0000313" key="2">
    <source>
        <dbReference type="EMBL" id="QPG06657.1"/>
    </source>
</evidence>